<evidence type="ECO:0000256" key="3">
    <source>
        <dbReference type="ARBA" id="ARBA00022694"/>
    </source>
</evidence>
<keyword evidence="8" id="KW-0411">Iron-sulfur</keyword>
<keyword evidence="7" id="KW-0408">Iron</keyword>
<keyword evidence="3" id="KW-0819">tRNA processing</keyword>
<dbReference type="PROSITE" id="PS00198">
    <property type="entry name" value="4FE4S_FER_1"/>
    <property type="match status" value="1"/>
</dbReference>
<evidence type="ECO:0000256" key="7">
    <source>
        <dbReference type="ARBA" id="ARBA00023004"/>
    </source>
</evidence>
<feature type="domain" description="4Fe-4S ferredoxin-type" evidence="9">
    <location>
        <begin position="178"/>
        <end position="207"/>
    </location>
</feature>
<evidence type="ECO:0000256" key="6">
    <source>
        <dbReference type="ARBA" id="ARBA00023002"/>
    </source>
</evidence>
<evidence type="ECO:0000313" key="10">
    <source>
        <dbReference type="EMBL" id="WPU64517.1"/>
    </source>
</evidence>
<dbReference type="NCBIfam" id="TIGR00276">
    <property type="entry name" value="tRNA epoxyqueuosine(34) reductase QueG"/>
    <property type="match status" value="1"/>
</dbReference>
<dbReference type="GO" id="GO:0051539">
    <property type="term" value="F:4 iron, 4 sulfur cluster binding"/>
    <property type="evidence" value="ECO:0007669"/>
    <property type="project" value="UniProtKB-KW"/>
</dbReference>
<evidence type="ECO:0000256" key="1">
    <source>
        <dbReference type="ARBA" id="ARBA00022485"/>
    </source>
</evidence>
<keyword evidence="5" id="KW-0671">Queuosine biosynthesis</keyword>
<keyword evidence="1" id="KW-0004">4Fe-4S</keyword>
<keyword evidence="6 10" id="KW-0560">Oxidoreductase</keyword>
<dbReference type="PANTHER" id="PTHR30002">
    <property type="entry name" value="EPOXYQUEUOSINE REDUCTASE"/>
    <property type="match status" value="1"/>
</dbReference>
<dbReference type="EMBL" id="CP139487">
    <property type="protein sequence ID" value="WPU64517.1"/>
    <property type="molecule type" value="Genomic_DNA"/>
</dbReference>
<dbReference type="Gene3D" id="3.30.70.20">
    <property type="match status" value="1"/>
</dbReference>
<dbReference type="InterPro" id="IPR004453">
    <property type="entry name" value="QueG"/>
</dbReference>
<evidence type="ECO:0000256" key="5">
    <source>
        <dbReference type="ARBA" id="ARBA00022785"/>
    </source>
</evidence>
<dbReference type="Pfam" id="PF08331">
    <property type="entry name" value="QueG_DUF1730"/>
    <property type="match status" value="1"/>
</dbReference>
<dbReference type="InterPro" id="IPR017896">
    <property type="entry name" value="4Fe4S_Fe-S-bd"/>
</dbReference>
<proteinExistence type="predicted"/>
<evidence type="ECO:0000256" key="8">
    <source>
        <dbReference type="ARBA" id="ARBA00023014"/>
    </source>
</evidence>
<dbReference type="SUPFAM" id="SSF46548">
    <property type="entry name" value="alpha-helical ferredoxin"/>
    <property type="match status" value="1"/>
</dbReference>
<dbReference type="Proteomes" id="UP001324634">
    <property type="component" value="Chromosome"/>
</dbReference>
<dbReference type="AlphaFoldDB" id="A0AAX4HMY0"/>
<keyword evidence="4" id="KW-0479">Metal-binding</keyword>
<dbReference type="GO" id="GO:0008616">
    <property type="term" value="P:tRNA queuosine(34) biosynthetic process"/>
    <property type="evidence" value="ECO:0007669"/>
    <property type="project" value="UniProtKB-KW"/>
</dbReference>
<dbReference type="RefSeq" id="WP_321393457.1">
    <property type="nucleotide sequence ID" value="NZ_CP139487.1"/>
</dbReference>
<evidence type="ECO:0000256" key="4">
    <source>
        <dbReference type="ARBA" id="ARBA00022723"/>
    </source>
</evidence>
<evidence type="ECO:0000259" key="9">
    <source>
        <dbReference type="PROSITE" id="PS51379"/>
    </source>
</evidence>
<dbReference type="Pfam" id="PF13484">
    <property type="entry name" value="Fer4_16"/>
    <property type="match status" value="1"/>
</dbReference>
<evidence type="ECO:0000256" key="2">
    <source>
        <dbReference type="ARBA" id="ARBA00022490"/>
    </source>
</evidence>
<organism evidence="10 11">
    <name type="scientific">Peredibacter starrii</name>
    <dbReference type="NCBI Taxonomy" id="28202"/>
    <lineage>
        <taxon>Bacteria</taxon>
        <taxon>Pseudomonadati</taxon>
        <taxon>Bdellovibrionota</taxon>
        <taxon>Bacteriovoracia</taxon>
        <taxon>Bacteriovoracales</taxon>
        <taxon>Bacteriovoracaceae</taxon>
        <taxon>Peredibacter</taxon>
    </lineage>
</organism>
<dbReference type="EC" id="1.17.99.6" evidence="10"/>
<dbReference type="InterPro" id="IPR017900">
    <property type="entry name" value="4Fe4S_Fe_S_CS"/>
</dbReference>
<accession>A0AAX4HMY0</accession>
<keyword evidence="11" id="KW-1185">Reference proteome</keyword>
<dbReference type="GO" id="GO:0052693">
    <property type="term" value="F:epoxyqueuosine reductase activity"/>
    <property type="evidence" value="ECO:0007669"/>
    <property type="project" value="UniProtKB-EC"/>
</dbReference>
<evidence type="ECO:0000313" key="11">
    <source>
        <dbReference type="Proteomes" id="UP001324634"/>
    </source>
</evidence>
<name>A0AAX4HMY0_9BACT</name>
<protein>
    <submittedName>
        <fullName evidence="10">tRNA epoxyqueuosine(34) reductase QueG</fullName>
        <ecNumber evidence="10">1.17.99.6</ecNumber>
    </submittedName>
</protein>
<gene>
    <name evidence="10" type="primary">queG</name>
    <name evidence="10" type="ORF">SOO65_17630</name>
</gene>
<sequence>MKSSPVLDNEFLKGLGVLDWGYTEEAIPRTLSEYEAWTEKDFHGPLNYLNDHRKELRRDLRNVFPEFQSALVFLFSYQETKKWMLENNQHSVAAYTLGFEGEDYHRALKERLTKIAEKLAVEDLKTFFTIDAQPVLERDLAYRAGLGWFGKNSMLINRKEGSYFIIGSILLNQRLPIDQAISDVDHCGQCTACIDACPTNAINVDTRTLEASKCISTFTIEIMKDAEAPAGFDKSRGEIFGCDICQDVCPWNRKPLQRITSSLKLQDKFLFIKDWLFDLPREKLKSMIAADTNRGFRKKLFGTAFDRPGKEGWLKNFKR</sequence>
<dbReference type="KEGG" id="psti:SOO65_17630"/>
<dbReference type="PROSITE" id="PS51379">
    <property type="entry name" value="4FE4S_FER_2"/>
    <property type="match status" value="1"/>
</dbReference>
<dbReference type="GO" id="GO:0046872">
    <property type="term" value="F:metal ion binding"/>
    <property type="evidence" value="ECO:0007669"/>
    <property type="project" value="UniProtKB-KW"/>
</dbReference>
<reference evidence="10 11" key="1">
    <citation type="submission" date="2023-11" db="EMBL/GenBank/DDBJ databases">
        <title>Peredibacter starrii A3.12.</title>
        <authorList>
            <person name="Mitchell R.J."/>
        </authorList>
    </citation>
    <scope>NUCLEOTIDE SEQUENCE [LARGE SCALE GENOMIC DNA]</scope>
    <source>
        <strain evidence="10 11">A3.12</strain>
    </source>
</reference>
<dbReference type="InterPro" id="IPR013542">
    <property type="entry name" value="QueG_DUF1730"/>
</dbReference>
<keyword evidence="2" id="KW-0963">Cytoplasm</keyword>
<dbReference type="PANTHER" id="PTHR30002:SF4">
    <property type="entry name" value="EPOXYQUEUOSINE REDUCTASE"/>
    <property type="match status" value="1"/>
</dbReference>